<evidence type="ECO:0000256" key="6">
    <source>
        <dbReference type="ARBA" id="ARBA00022777"/>
    </source>
</evidence>
<comment type="catalytic activity">
    <reaction evidence="1">
        <text>ATP + protein L-histidine = ADP + protein N-phospho-L-histidine.</text>
        <dbReference type="EC" id="2.7.13.3"/>
    </reaction>
</comment>
<feature type="region of interest" description="Disordered" evidence="9">
    <location>
        <begin position="1"/>
        <end position="32"/>
    </location>
</feature>
<dbReference type="InterPro" id="IPR011712">
    <property type="entry name" value="Sig_transdc_His_kin_sub3_dim/P"/>
</dbReference>
<dbReference type="CDD" id="cd16917">
    <property type="entry name" value="HATPase_UhpB-NarQ-NarX-like"/>
    <property type="match status" value="1"/>
</dbReference>
<dbReference type="Gene3D" id="1.20.5.1930">
    <property type="match status" value="1"/>
</dbReference>
<dbReference type="AlphaFoldDB" id="A0A944QUW2"/>
<keyword evidence="7" id="KW-0067">ATP-binding</keyword>
<dbReference type="PANTHER" id="PTHR24421">
    <property type="entry name" value="NITRATE/NITRITE SENSOR PROTEIN NARX-RELATED"/>
    <property type="match status" value="1"/>
</dbReference>
<accession>A0A944QUW2</accession>
<dbReference type="InterPro" id="IPR050482">
    <property type="entry name" value="Sensor_HK_TwoCompSys"/>
</dbReference>
<dbReference type="EC" id="2.7.13.3" evidence="2"/>
<evidence type="ECO:0000259" key="10">
    <source>
        <dbReference type="PROSITE" id="PS50109"/>
    </source>
</evidence>
<evidence type="ECO:0000256" key="2">
    <source>
        <dbReference type="ARBA" id="ARBA00012438"/>
    </source>
</evidence>
<dbReference type="InterPro" id="IPR036890">
    <property type="entry name" value="HATPase_C_sf"/>
</dbReference>
<keyword evidence="5" id="KW-0547">Nucleotide-binding</keyword>
<dbReference type="GO" id="GO:0016020">
    <property type="term" value="C:membrane"/>
    <property type="evidence" value="ECO:0007669"/>
    <property type="project" value="InterPro"/>
</dbReference>
<evidence type="ECO:0000256" key="4">
    <source>
        <dbReference type="ARBA" id="ARBA00022679"/>
    </source>
</evidence>
<keyword evidence="6 11" id="KW-0418">Kinase</keyword>
<dbReference type="InterPro" id="IPR003594">
    <property type="entry name" value="HATPase_dom"/>
</dbReference>
<dbReference type="GO" id="GO:0046983">
    <property type="term" value="F:protein dimerization activity"/>
    <property type="evidence" value="ECO:0007669"/>
    <property type="project" value="InterPro"/>
</dbReference>
<keyword evidence="3" id="KW-0597">Phosphoprotein</keyword>
<name>A0A944QUW2_9GAMM</name>
<dbReference type="Pfam" id="PF07730">
    <property type="entry name" value="HisKA_3"/>
    <property type="match status" value="1"/>
</dbReference>
<evidence type="ECO:0000256" key="3">
    <source>
        <dbReference type="ARBA" id="ARBA00022553"/>
    </source>
</evidence>
<keyword evidence="4" id="KW-0808">Transferase</keyword>
<dbReference type="PANTHER" id="PTHR24421:SF10">
    <property type="entry name" value="NITRATE_NITRITE SENSOR PROTEIN NARQ"/>
    <property type="match status" value="1"/>
</dbReference>
<feature type="compositionally biased region" description="Basic and acidic residues" evidence="9">
    <location>
        <begin position="22"/>
        <end position="32"/>
    </location>
</feature>
<dbReference type="PROSITE" id="PS50109">
    <property type="entry name" value="HIS_KIN"/>
    <property type="match status" value="1"/>
</dbReference>
<evidence type="ECO:0000256" key="7">
    <source>
        <dbReference type="ARBA" id="ARBA00022840"/>
    </source>
</evidence>
<reference evidence="11 12" key="1">
    <citation type="submission" date="2021-05" db="EMBL/GenBank/DDBJ databases">
        <title>Genetic and Functional Diversity in Clade A Lucinid endosymbionts from the Bahamas.</title>
        <authorList>
            <person name="Giani N.M."/>
            <person name="Engel A.S."/>
            <person name="Campbell B.J."/>
        </authorList>
    </citation>
    <scope>NUCLEOTIDE SEQUENCE [LARGE SCALE GENOMIC DNA]</scope>
    <source>
        <strain evidence="11">LUC16012Gg_MoonRockCtena</strain>
    </source>
</reference>
<comment type="caution">
    <text evidence="11">The sequence shown here is derived from an EMBL/GenBank/DDBJ whole genome shotgun (WGS) entry which is preliminary data.</text>
</comment>
<dbReference type="Pfam" id="PF02518">
    <property type="entry name" value="HATPase_c"/>
    <property type="match status" value="1"/>
</dbReference>
<sequence>MSRPDTQLNSSSHPTQQVIDMASEKKNPRRELDVHSLLPLPINKQQPRALPKQEDNIKLLLEHKRLSTPAAVTEEVERKRLSQDIHDGIGQILTTIGIQVTQCLNGHDNDQHGSQSLQQHKVSLEQLSLLVREAIGEVRSICRAIRPAILDDLGVLAAISWQCRQISRATPEVVVVTNFDIEEAQIPVGYRSAIYRIVQESLNNALKYAQASRIGVSLSLQDELIHLSIIDNGIGFDLATIRERLGIGLISMRERAASIHGKLEIDAAIGDGVEIRALFPTGTMSP</sequence>
<organism evidence="11 12">
    <name type="scientific">Candidatus Thiodiazotropha taylori</name>
    <dbReference type="NCBI Taxonomy" id="2792791"/>
    <lineage>
        <taxon>Bacteria</taxon>
        <taxon>Pseudomonadati</taxon>
        <taxon>Pseudomonadota</taxon>
        <taxon>Gammaproteobacteria</taxon>
        <taxon>Chromatiales</taxon>
        <taxon>Sedimenticolaceae</taxon>
        <taxon>Candidatus Thiodiazotropha</taxon>
    </lineage>
</organism>
<feature type="compositionally biased region" description="Polar residues" evidence="9">
    <location>
        <begin position="1"/>
        <end position="18"/>
    </location>
</feature>
<evidence type="ECO:0000256" key="9">
    <source>
        <dbReference type="SAM" id="MobiDB-lite"/>
    </source>
</evidence>
<protein>
    <recommendedName>
        <fullName evidence="2">histidine kinase</fullName>
        <ecNumber evidence="2">2.7.13.3</ecNumber>
    </recommendedName>
</protein>
<dbReference type="EMBL" id="JAHHGM010000006">
    <property type="protein sequence ID" value="MBT2988891.1"/>
    <property type="molecule type" value="Genomic_DNA"/>
</dbReference>
<dbReference type="GO" id="GO:0005524">
    <property type="term" value="F:ATP binding"/>
    <property type="evidence" value="ECO:0007669"/>
    <property type="project" value="UniProtKB-KW"/>
</dbReference>
<evidence type="ECO:0000256" key="5">
    <source>
        <dbReference type="ARBA" id="ARBA00022741"/>
    </source>
</evidence>
<dbReference type="GO" id="GO:0000155">
    <property type="term" value="F:phosphorelay sensor kinase activity"/>
    <property type="evidence" value="ECO:0007669"/>
    <property type="project" value="InterPro"/>
</dbReference>
<feature type="domain" description="Histidine kinase" evidence="10">
    <location>
        <begin position="194"/>
        <end position="283"/>
    </location>
</feature>
<dbReference type="Proteomes" id="UP000770889">
    <property type="component" value="Unassembled WGS sequence"/>
</dbReference>
<dbReference type="Gene3D" id="3.30.565.10">
    <property type="entry name" value="Histidine kinase-like ATPase, C-terminal domain"/>
    <property type="match status" value="1"/>
</dbReference>
<evidence type="ECO:0000313" key="12">
    <source>
        <dbReference type="Proteomes" id="UP000770889"/>
    </source>
</evidence>
<dbReference type="InterPro" id="IPR005467">
    <property type="entry name" value="His_kinase_dom"/>
</dbReference>
<evidence type="ECO:0000313" key="11">
    <source>
        <dbReference type="EMBL" id="MBT2988891.1"/>
    </source>
</evidence>
<proteinExistence type="predicted"/>
<keyword evidence="8" id="KW-0902">Two-component regulatory system</keyword>
<evidence type="ECO:0000256" key="8">
    <source>
        <dbReference type="ARBA" id="ARBA00023012"/>
    </source>
</evidence>
<dbReference type="SMART" id="SM00387">
    <property type="entry name" value="HATPase_c"/>
    <property type="match status" value="1"/>
</dbReference>
<evidence type="ECO:0000256" key="1">
    <source>
        <dbReference type="ARBA" id="ARBA00000085"/>
    </source>
</evidence>
<gene>
    <name evidence="11" type="ORF">KME65_07985</name>
</gene>
<dbReference type="SUPFAM" id="SSF55874">
    <property type="entry name" value="ATPase domain of HSP90 chaperone/DNA topoisomerase II/histidine kinase"/>
    <property type="match status" value="1"/>
</dbReference>